<protein>
    <submittedName>
        <fullName evidence="2">Uncharacterized protein</fullName>
    </submittedName>
</protein>
<proteinExistence type="predicted"/>
<keyword evidence="3" id="KW-1185">Reference proteome</keyword>
<reference evidence="2 3" key="2">
    <citation type="journal article" date="2018" name="Int. J. Syst. Evol. Microbiol.">
        <title>Burkholderia insecticola sp. nov., a gut symbiotic bacterium of the bean bug Riptortus pedestris.</title>
        <authorList>
            <person name="Takeshita K."/>
            <person name="Tamaki H."/>
            <person name="Ohbayashi T."/>
            <person name="Meng X.-Y."/>
            <person name="Sone T."/>
            <person name="Mitani Y."/>
            <person name="Peeters C."/>
            <person name="Kikuchi Y."/>
            <person name="Vandamme P."/>
        </authorList>
    </citation>
    <scope>NUCLEOTIDE SEQUENCE [LARGE SCALE GENOMIC DNA]</scope>
    <source>
        <strain evidence="2">RPE64</strain>
    </source>
</reference>
<dbReference type="STRING" id="758793.BRPE64_ACDS09700"/>
<dbReference type="Proteomes" id="UP000013966">
    <property type="component" value="Chromosome 1"/>
</dbReference>
<evidence type="ECO:0000313" key="3">
    <source>
        <dbReference type="Proteomes" id="UP000013966"/>
    </source>
</evidence>
<dbReference type="EMBL" id="AP013058">
    <property type="protein sequence ID" value="BAN22724.1"/>
    <property type="molecule type" value="Genomic_DNA"/>
</dbReference>
<evidence type="ECO:0000313" key="2">
    <source>
        <dbReference type="EMBL" id="BAN22724.1"/>
    </source>
</evidence>
<dbReference type="KEGG" id="buo:BRPE64_ACDS09700"/>
<organism evidence="2 3">
    <name type="scientific">Caballeronia insecticola</name>
    <dbReference type="NCBI Taxonomy" id="758793"/>
    <lineage>
        <taxon>Bacteria</taxon>
        <taxon>Pseudomonadati</taxon>
        <taxon>Pseudomonadota</taxon>
        <taxon>Betaproteobacteria</taxon>
        <taxon>Burkholderiales</taxon>
        <taxon>Burkholderiaceae</taxon>
        <taxon>Caballeronia</taxon>
    </lineage>
</organism>
<name>R4WG81_9BURK</name>
<sequence length="70" mass="8031">MRLRKIAREGTARLRENPESRGARHYAVRIADDRRFSTMVAKKPRRGVMLRLLTRGSCVAHRGFIPAVSK</sequence>
<accession>R4WG81</accession>
<dbReference type="PATRIC" id="fig|758793.3.peg.973"/>
<feature type="region of interest" description="Disordered" evidence="1">
    <location>
        <begin position="1"/>
        <end position="21"/>
    </location>
</feature>
<evidence type="ECO:0000256" key="1">
    <source>
        <dbReference type="SAM" id="MobiDB-lite"/>
    </source>
</evidence>
<dbReference type="AlphaFoldDB" id="R4WG81"/>
<dbReference type="HOGENOM" id="CLU_2749964_0_0_4"/>
<gene>
    <name evidence="2" type="ORF">BRPE64_ACDS09700</name>
</gene>
<reference evidence="2 3" key="1">
    <citation type="journal article" date="2013" name="Genome Announc.">
        <title>Complete Genome Sequence of Burkholderia sp. Strain RPE64, Bacterial Symbiont of the Bean Bug Riptortus pedestris.</title>
        <authorList>
            <person name="Shibata T.F."/>
            <person name="Maeda T."/>
            <person name="Nikoh N."/>
            <person name="Yamaguchi K."/>
            <person name="Oshima K."/>
            <person name="Hattori M."/>
            <person name="Nishiyama T."/>
            <person name="Hasebe M."/>
            <person name="Fukatsu T."/>
            <person name="Kikuchi Y."/>
            <person name="Shigenobu S."/>
        </authorList>
    </citation>
    <scope>NUCLEOTIDE SEQUENCE [LARGE SCALE GENOMIC DNA]</scope>
</reference>